<reference evidence="3 4" key="1">
    <citation type="submission" date="2017-06" db="EMBL/GenBank/DDBJ databases">
        <title>Draft genome sequence of anaerobic fermentative bacterium Anaeromicrobium sediminis DY2726D isolated from West Pacific Ocean sediments.</title>
        <authorList>
            <person name="Zeng X."/>
        </authorList>
    </citation>
    <scope>NUCLEOTIDE SEQUENCE [LARGE SCALE GENOMIC DNA]</scope>
    <source>
        <strain evidence="3 4">DY2726D</strain>
    </source>
</reference>
<evidence type="ECO:0000256" key="1">
    <source>
        <dbReference type="ARBA" id="ARBA00023125"/>
    </source>
</evidence>
<dbReference type="InterPro" id="IPR050807">
    <property type="entry name" value="TransReg_Diox_bact_type"/>
</dbReference>
<dbReference type="GO" id="GO:0003700">
    <property type="term" value="F:DNA-binding transcription factor activity"/>
    <property type="evidence" value="ECO:0007669"/>
    <property type="project" value="TreeGrafter"/>
</dbReference>
<dbReference type="CDD" id="cd02209">
    <property type="entry name" value="cupin_XRE_C"/>
    <property type="match status" value="1"/>
</dbReference>
<dbReference type="OrthoDB" id="9814553at2"/>
<dbReference type="Gene3D" id="1.10.260.40">
    <property type="entry name" value="lambda repressor-like DNA-binding domains"/>
    <property type="match status" value="1"/>
</dbReference>
<dbReference type="InterPro" id="IPR010982">
    <property type="entry name" value="Lambda_DNA-bd_dom_sf"/>
</dbReference>
<dbReference type="PROSITE" id="PS50943">
    <property type="entry name" value="HTH_CROC1"/>
    <property type="match status" value="1"/>
</dbReference>
<dbReference type="GO" id="GO:0003677">
    <property type="term" value="F:DNA binding"/>
    <property type="evidence" value="ECO:0007669"/>
    <property type="project" value="UniProtKB-KW"/>
</dbReference>
<dbReference type="InterPro" id="IPR011051">
    <property type="entry name" value="RmlC_Cupin_sf"/>
</dbReference>
<gene>
    <name evidence="3" type="ORF">CCE28_20070</name>
</gene>
<dbReference type="CDD" id="cd00093">
    <property type="entry name" value="HTH_XRE"/>
    <property type="match status" value="1"/>
</dbReference>
<keyword evidence="1 3" id="KW-0238">DNA-binding</keyword>
<dbReference type="AlphaFoldDB" id="A0A267MDQ2"/>
<dbReference type="InterPro" id="IPR001387">
    <property type="entry name" value="Cro/C1-type_HTH"/>
</dbReference>
<dbReference type="SUPFAM" id="SSF51182">
    <property type="entry name" value="RmlC-like cupins"/>
    <property type="match status" value="1"/>
</dbReference>
<dbReference type="RefSeq" id="WP_095135742.1">
    <property type="nucleotide sequence ID" value="NZ_NIBG01000030.1"/>
</dbReference>
<keyword evidence="4" id="KW-1185">Reference proteome</keyword>
<dbReference type="InterPro" id="IPR014710">
    <property type="entry name" value="RmlC-like_jellyroll"/>
</dbReference>
<organism evidence="3 4">
    <name type="scientific">Anaeromicrobium sediminis</name>
    <dbReference type="NCBI Taxonomy" id="1478221"/>
    <lineage>
        <taxon>Bacteria</taxon>
        <taxon>Bacillati</taxon>
        <taxon>Bacillota</taxon>
        <taxon>Clostridia</taxon>
        <taxon>Peptostreptococcales</taxon>
        <taxon>Thermotaleaceae</taxon>
        <taxon>Anaeromicrobium</taxon>
    </lineage>
</organism>
<dbReference type="InterPro" id="IPR013096">
    <property type="entry name" value="Cupin_2"/>
</dbReference>
<dbReference type="SUPFAM" id="SSF47413">
    <property type="entry name" value="lambda repressor-like DNA-binding domains"/>
    <property type="match status" value="1"/>
</dbReference>
<evidence type="ECO:0000259" key="2">
    <source>
        <dbReference type="PROSITE" id="PS50943"/>
    </source>
</evidence>
<dbReference type="Pfam" id="PF01381">
    <property type="entry name" value="HTH_3"/>
    <property type="match status" value="1"/>
</dbReference>
<proteinExistence type="predicted"/>
<dbReference type="PANTHER" id="PTHR46797">
    <property type="entry name" value="HTH-TYPE TRANSCRIPTIONAL REGULATOR"/>
    <property type="match status" value="1"/>
</dbReference>
<protein>
    <submittedName>
        <fullName evidence="3">DNA-binding protein</fullName>
    </submittedName>
</protein>
<dbReference type="PANTHER" id="PTHR46797:SF2">
    <property type="entry name" value="TRANSCRIPTIONAL REGULATOR"/>
    <property type="match status" value="1"/>
</dbReference>
<feature type="domain" description="HTH cro/C1-type" evidence="2">
    <location>
        <begin position="7"/>
        <end position="61"/>
    </location>
</feature>
<dbReference type="Proteomes" id="UP000216024">
    <property type="component" value="Unassembled WGS sequence"/>
</dbReference>
<dbReference type="EMBL" id="NIBG01000030">
    <property type="protein sequence ID" value="PAB56913.1"/>
    <property type="molecule type" value="Genomic_DNA"/>
</dbReference>
<dbReference type="GO" id="GO:0005829">
    <property type="term" value="C:cytosol"/>
    <property type="evidence" value="ECO:0007669"/>
    <property type="project" value="TreeGrafter"/>
</dbReference>
<evidence type="ECO:0000313" key="3">
    <source>
        <dbReference type="EMBL" id="PAB56913.1"/>
    </source>
</evidence>
<sequence length="182" mass="20554">MQLGEKIKYFRKKRGLTIKQLSTLTGLSSGFISNIERDLNSPSVSNLQQICQVLDINIVDLIEPSEKKESVVIKKADRKEIFKNEDNNVKFESLTDVEKPLSCICITIEPGSNYGNTSWGHNFDEMGLVVSGTLEITVDNIKYELNAGDSVYINKFTPHNYRNHGSIPCITYWFSAKNNTTI</sequence>
<accession>A0A267MDQ2</accession>
<name>A0A267MDQ2_9FIRM</name>
<dbReference type="Pfam" id="PF07883">
    <property type="entry name" value="Cupin_2"/>
    <property type="match status" value="1"/>
</dbReference>
<evidence type="ECO:0000313" key="4">
    <source>
        <dbReference type="Proteomes" id="UP000216024"/>
    </source>
</evidence>
<dbReference type="SMART" id="SM00530">
    <property type="entry name" value="HTH_XRE"/>
    <property type="match status" value="1"/>
</dbReference>
<dbReference type="Gene3D" id="2.60.120.10">
    <property type="entry name" value="Jelly Rolls"/>
    <property type="match status" value="1"/>
</dbReference>
<comment type="caution">
    <text evidence="3">The sequence shown here is derived from an EMBL/GenBank/DDBJ whole genome shotgun (WGS) entry which is preliminary data.</text>
</comment>